<dbReference type="Pfam" id="PF03717">
    <property type="entry name" value="PBP_dimer"/>
    <property type="match status" value="1"/>
</dbReference>
<keyword evidence="12" id="KW-0472">Membrane</keyword>
<dbReference type="InterPro" id="IPR017790">
    <property type="entry name" value="Penicillin-binding_protein_2"/>
</dbReference>
<evidence type="ECO:0000256" key="7">
    <source>
        <dbReference type="ARBA" id="ARBA00022692"/>
    </source>
</evidence>
<dbReference type="RefSeq" id="WP_406831405.1">
    <property type="nucleotide sequence ID" value="NZ_CP157483.1"/>
</dbReference>
<sequence>MFALVALSLVGTLLGRLGQVQIGEHASYERAAATLNTRTVSEPAVRGRILDRSGRPLADNSTQTVVSVERRSLADAADGGRALVRRLASALQVPFAQLWGRTQLCGSPDAPSPPICWAGSPYVPVPLLSGADPKRALGLLEHPDTYPGVSVTAQPVRDYPQEATVNAAHVLGYLGRAAEQDVADSGGRISGLDLVGRAGLEQQYDAQLRGVPGADTVSLDPRGVVTGQVSSTPPVPGRDLVTNLDSRVQSAAEGALRAAAASAHRRGLKADSGAAVVLDVTNGAVVAAASYPTYDPSVWTGGISSADLATLTDAAAGTPLVSRVTAGAYPPASTFKVVSIPAAVKAGNSLRGTYDCTSSYTIGNRRFANFESRAYGPITLHRAIVVSCDTIFYDFAYRSWLAQGGLGAKTDAADPFVATAKELGLGTATGVDLPGEQAGRIPDRAAKLATWSASRTDTCARAKNGYPEVAATDPGRAAYLRSLAIENCRTGFQFRAGDAANFAIGQGDTTATPLQMARVYAAIANGGTLWTPQVAKGFEAPGGTLEPVAPKAAGKVVFPAGTLPFLHDALRGVVREGTAAEAFRGFPLDRWPVAGKTGTAESFGKQDTSWFVSYAPADKPRYAVAVVVSQGGTGGTTAAAAARTIHDALRTLR</sequence>
<keyword evidence="16" id="KW-0121">Carboxypeptidase</keyword>
<evidence type="ECO:0000256" key="9">
    <source>
        <dbReference type="ARBA" id="ARBA00022960"/>
    </source>
</evidence>
<keyword evidence="4" id="KW-1003">Cell membrane</keyword>
<dbReference type="PANTHER" id="PTHR30627">
    <property type="entry name" value="PEPTIDOGLYCAN D,D-TRANSPEPTIDASE"/>
    <property type="match status" value="1"/>
</dbReference>
<dbReference type="SUPFAM" id="SSF56519">
    <property type="entry name" value="Penicillin binding protein dimerisation domain"/>
    <property type="match status" value="1"/>
</dbReference>
<dbReference type="SUPFAM" id="SSF56601">
    <property type="entry name" value="beta-lactamase/transpeptidase-like"/>
    <property type="match status" value="1"/>
</dbReference>
<keyword evidence="6" id="KW-0645">Protease</keyword>
<dbReference type="GO" id="GO:0071555">
    <property type="term" value="P:cell wall organization"/>
    <property type="evidence" value="ECO:0007669"/>
    <property type="project" value="UniProtKB-KW"/>
</dbReference>
<evidence type="ECO:0000256" key="11">
    <source>
        <dbReference type="ARBA" id="ARBA00022989"/>
    </source>
</evidence>
<evidence type="ECO:0000256" key="2">
    <source>
        <dbReference type="ARBA" id="ARBA00004236"/>
    </source>
</evidence>
<dbReference type="GO" id="GO:0008360">
    <property type="term" value="P:regulation of cell shape"/>
    <property type="evidence" value="ECO:0007669"/>
    <property type="project" value="UniProtKB-KW"/>
</dbReference>
<evidence type="ECO:0000256" key="4">
    <source>
        <dbReference type="ARBA" id="ARBA00022475"/>
    </source>
</evidence>
<keyword evidence="7" id="KW-0812">Transmembrane</keyword>
<keyword evidence="11" id="KW-1133">Transmembrane helix</keyword>
<evidence type="ECO:0000256" key="13">
    <source>
        <dbReference type="ARBA" id="ARBA00023316"/>
    </source>
</evidence>
<dbReference type="GO" id="GO:0071972">
    <property type="term" value="F:peptidoglycan L,D-transpeptidase activity"/>
    <property type="evidence" value="ECO:0007669"/>
    <property type="project" value="TreeGrafter"/>
</dbReference>
<dbReference type="InterPro" id="IPR001460">
    <property type="entry name" value="PCN-bd_Tpept"/>
</dbReference>
<evidence type="ECO:0000313" key="16">
    <source>
        <dbReference type="EMBL" id="XBO43954.1"/>
    </source>
</evidence>
<organism evidence="16">
    <name type="scientific">Pedococcus sp. KACC 23699</name>
    <dbReference type="NCBI Taxonomy" id="3149228"/>
    <lineage>
        <taxon>Bacteria</taxon>
        <taxon>Bacillati</taxon>
        <taxon>Actinomycetota</taxon>
        <taxon>Actinomycetes</taxon>
        <taxon>Micrococcales</taxon>
        <taxon>Intrasporangiaceae</taxon>
        <taxon>Pedococcus</taxon>
    </lineage>
</organism>
<evidence type="ECO:0000256" key="1">
    <source>
        <dbReference type="ARBA" id="ARBA00004167"/>
    </source>
</evidence>
<evidence type="ECO:0000256" key="8">
    <source>
        <dbReference type="ARBA" id="ARBA00022801"/>
    </source>
</evidence>
<protein>
    <submittedName>
        <fullName evidence="16">Penicillin-binding protein 2</fullName>
        <ecNumber evidence="16">3.4.16.4</ecNumber>
    </submittedName>
</protein>
<dbReference type="Gene3D" id="3.40.710.10">
    <property type="entry name" value="DD-peptidase/beta-lactamase superfamily"/>
    <property type="match status" value="1"/>
</dbReference>
<dbReference type="Gene3D" id="3.90.1310.10">
    <property type="entry name" value="Penicillin-binding protein 2a (Domain 2)"/>
    <property type="match status" value="1"/>
</dbReference>
<dbReference type="GO" id="GO:0009002">
    <property type="term" value="F:serine-type D-Ala-D-Ala carboxypeptidase activity"/>
    <property type="evidence" value="ECO:0007669"/>
    <property type="project" value="UniProtKB-EC"/>
</dbReference>
<dbReference type="Pfam" id="PF00905">
    <property type="entry name" value="Transpeptidase"/>
    <property type="match status" value="1"/>
</dbReference>
<dbReference type="NCBIfam" id="TIGR03423">
    <property type="entry name" value="pbp2_mrdA"/>
    <property type="match status" value="1"/>
</dbReference>
<comment type="similarity">
    <text evidence="3">Belongs to the transpeptidase family.</text>
</comment>
<feature type="domain" description="Penicillin-binding protein transpeptidase" evidence="14">
    <location>
        <begin position="273"/>
        <end position="645"/>
    </location>
</feature>
<feature type="domain" description="Penicillin-binding protein dimerisation" evidence="15">
    <location>
        <begin position="42"/>
        <end position="228"/>
    </location>
</feature>
<keyword evidence="13" id="KW-0961">Cell wall biogenesis/degradation</keyword>
<dbReference type="GO" id="GO:0009252">
    <property type="term" value="P:peptidoglycan biosynthetic process"/>
    <property type="evidence" value="ECO:0007669"/>
    <property type="project" value="UniProtKB-KW"/>
</dbReference>
<dbReference type="EMBL" id="CP157483">
    <property type="protein sequence ID" value="XBO43954.1"/>
    <property type="molecule type" value="Genomic_DNA"/>
</dbReference>
<keyword evidence="9" id="KW-0133">Cell shape</keyword>
<evidence type="ECO:0000259" key="15">
    <source>
        <dbReference type="Pfam" id="PF03717"/>
    </source>
</evidence>
<dbReference type="PANTHER" id="PTHR30627:SF2">
    <property type="entry name" value="PEPTIDOGLYCAN D,D-TRANSPEPTIDASE MRDA"/>
    <property type="match status" value="1"/>
</dbReference>
<dbReference type="GO" id="GO:0006508">
    <property type="term" value="P:proteolysis"/>
    <property type="evidence" value="ECO:0007669"/>
    <property type="project" value="UniProtKB-KW"/>
</dbReference>
<keyword evidence="5" id="KW-0997">Cell inner membrane</keyword>
<evidence type="ECO:0000256" key="10">
    <source>
        <dbReference type="ARBA" id="ARBA00022984"/>
    </source>
</evidence>
<proteinExistence type="inferred from homology"/>
<dbReference type="EC" id="3.4.16.4" evidence="16"/>
<gene>
    <name evidence="16" type="primary">mrdA</name>
    <name evidence="16" type="ORF">ABEG17_01085</name>
</gene>
<accession>A0AAU7JV15</accession>
<dbReference type="InterPro" id="IPR036138">
    <property type="entry name" value="PBP_dimer_sf"/>
</dbReference>
<evidence type="ECO:0000259" key="14">
    <source>
        <dbReference type="Pfam" id="PF00905"/>
    </source>
</evidence>
<keyword evidence="8 16" id="KW-0378">Hydrolase</keyword>
<keyword evidence="10" id="KW-0573">Peptidoglycan synthesis</keyword>
<reference evidence="16" key="1">
    <citation type="submission" date="2024-05" db="EMBL/GenBank/DDBJ databases">
        <authorList>
            <person name="Kim S."/>
            <person name="Heo J."/>
            <person name="Choi H."/>
            <person name="Choi Y."/>
            <person name="Kwon S.-W."/>
            <person name="Kim Y."/>
        </authorList>
    </citation>
    <scope>NUCLEOTIDE SEQUENCE</scope>
    <source>
        <strain evidence="16">KACC 23699</strain>
    </source>
</reference>
<name>A0AAU7JV15_9MICO</name>
<evidence type="ECO:0000256" key="3">
    <source>
        <dbReference type="ARBA" id="ARBA00007171"/>
    </source>
</evidence>
<dbReference type="GO" id="GO:0008658">
    <property type="term" value="F:penicillin binding"/>
    <property type="evidence" value="ECO:0007669"/>
    <property type="project" value="InterPro"/>
</dbReference>
<dbReference type="AlphaFoldDB" id="A0AAU7JV15"/>
<comment type="subcellular location">
    <subcellularLocation>
        <location evidence="2">Cell membrane</location>
    </subcellularLocation>
    <subcellularLocation>
        <location evidence="1">Membrane</location>
        <topology evidence="1">Single-pass membrane protein</topology>
    </subcellularLocation>
</comment>
<evidence type="ECO:0000256" key="12">
    <source>
        <dbReference type="ARBA" id="ARBA00023136"/>
    </source>
</evidence>
<dbReference type="GO" id="GO:0005886">
    <property type="term" value="C:plasma membrane"/>
    <property type="evidence" value="ECO:0007669"/>
    <property type="project" value="UniProtKB-SubCell"/>
</dbReference>
<evidence type="ECO:0000256" key="5">
    <source>
        <dbReference type="ARBA" id="ARBA00022519"/>
    </source>
</evidence>
<dbReference type="InterPro" id="IPR005311">
    <property type="entry name" value="PBP_dimer"/>
</dbReference>
<evidence type="ECO:0000256" key="6">
    <source>
        <dbReference type="ARBA" id="ARBA00022670"/>
    </source>
</evidence>
<dbReference type="InterPro" id="IPR012338">
    <property type="entry name" value="Beta-lactam/transpept-like"/>
</dbReference>
<dbReference type="InterPro" id="IPR050515">
    <property type="entry name" value="Beta-lactam/transpept"/>
</dbReference>